<evidence type="ECO:0000256" key="6">
    <source>
        <dbReference type="ARBA" id="ARBA00022676"/>
    </source>
</evidence>
<keyword evidence="11" id="KW-1185">Reference proteome</keyword>
<comment type="function">
    <text evidence="1">Condensation of UDP-2,3-diacylglucosamine and 2,3-diacylglucosamine-1-phosphate to form lipid A disaccharide, a precursor of lipid A, a phosphorylated glycolipid that anchors the lipopolysaccharide to the outer membrane of the cell.</text>
</comment>
<name>A0A1B2I7S4_9BACT</name>
<dbReference type="GO" id="GO:0005543">
    <property type="term" value="F:phospholipid binding"/>
    <property type="evidence" value="ECO:0007669"/>
    <property type="project" value="TreeGrafter"/>
</dbReference>
<dbReference type="OrthoDB" id="2007at2"/>
<dbReference type="PANTHER" id="PTHR30372:SF4">
    <property type="entry name" value="LIPID-A-DISACCHARIDE SYNTHASE, MITOCHONDRIAL-RELATED"/>
    <property type="match status" value="1"/>
</dbReference>
<keyword evidence="4" id="KW-0444">Lipid biosynthesis</keyword>
<accession>A0A1B2I7S4</accession>
<dbReference type="RefSeq" id="WP_066747301.1">
    <property type="nucleotide sequence ID" value="NZ_CP016757.1"/>
</dbReference>
<keyword evidence="7" id="KW-0808">Transferase</keyword>
<dbReference type="PANTHER" id="PTHR30372">
    <property type="entry name" value="LIPID-A-DISACCHARIDE SYNTHASE"/>
    <property type="match status" value="1"/>
</dbReference>
<sequence length="395" mass="43889">MNTLFILSNSPGEVSGWMGPVTRALAERDFPLDITGVTLPCPYASGMEAGSARQLPGVTEVVRLRDAMRAAPASGKRLILQLGGDPMYGCALSLKLRTPWMIYTARPRWRGRVRHYFLPDEFAQRRFERAGVAAERRSLVGNLILDSVPERGGGSAREFRERYGISAEHIICFMPGSRPFEYELGFAFYSECARILHKKYPQWQAVLPVAPTVDEACLRAGLRKTGLAWRGGEEVEEILLDDGCRVPLVRSGQYDAISAASLAVAFPGTNNLQIASLGVPLLMIAPLNQAENIPLDGLAGALSPDTPGLRTLKKRLVFWYNAKETYVSLPNRMADRLVLPERRELMTPESTCSYISELIESPERRRAIVEDYAKLDLRRGAARRIAGKIEEFFSS</sequence>
<evidence type="ECO:0000256" key="9">
    <source>
        <dbReference type="ARBA" id="ARBA00048975"/>
    </source>
</evidence>
<keyword evidence="6" id="KW-0328">Glycosyltransferase</keyword>
<dbReference type="Proteomes" id="UP000093044">
    <property type="component" value="Chromosome"/>
</dbReference>
<protein>
    <recommendedName>
        <fullName evidence="3">Lipid-A-disaccharide synthase</fullName>
        <ecNumber evidence="2">2.4.1.182</ecNumber>
    </recommendedName>
</protein>
<evidence type="ECO:0000256" key="8">
    <source>
        <dbReference type="ARBA" id="ARBA00023098"/>
    </source>
</evidence>
<proteinExistence type="predicted"/>
<evidence type="ECO:0000313" key="10">
    <source>
        <dbReference type="EMBL" id="ANZ45987.1"/>
    </source>
</evidence>
<dbReference type="AlphaFoldDB" id="A0A1B2I7S4"/>
<dbReference type="SUPFAM" id="SSF53756">
    <property type="entry name" value="UDP-Glycosyltransferase/glycogen phosphorylase"/>
    <property type="match status" value="1"/>
</dbReference>
<evidence type="ECO:0000313" key="11">
    <source>
        <dbReference type="Proteomes" id="UP000093044"/>
    </source>
</evidence>
<dbReference type="GO" id="GO:0016020">
    <property type="term" value="C:membrane"/>
    <property type="evidence" value="ECO:0007669"/>
    <property type="project" value="GOC"/>
</dbReference>
<evidence type="ECO:0000256" key="3">
    <source>
        <dbReference type="ARBA" id="ARBA00020902"/>
    </source>
</evidence>
<evidence type="ECO:0000256" key="1">
    <source>
        <dbReference type="ARBA" id="ARBA00002056"/>
    </source>
</evidence>
<comment type="catalytic activity">
    <reaction evidence="9">
        <text>a lipid X + a UDP-2-N,3-O-bis[(3R)-3-hydroxyacyl]-alpha-D-glucosamine = a lipid A disaccharide + UDP + H(+)</text>
        <dbReference type="Rhea" id="RHEA:67828"/>
        <dbReference type="ChEBI" id="CHEBI:15378"/>
        <dbReference type="ChEBI" id="CHEBI:58223"/>
        <dbReference type="ChEBI" id="CHEBI:137748"/>
        <dbReference type="ChEBI" id="CHEBI:176338"/>
        <dbReference type="ChEBI" id="CHEBI:176343"/>
        <dbReference type="EC" id="2.4.1.182"/>
    </reaction>
</comment>
<dbReference type="GO" id="GO:0009245">
    <property type="term" value="P:lipid A biosynthetic process"/>
    <property type="evidence" value="ECO:0007669"/>
    <property type="project" value="UniProtKB-KW"/>
</dbReference>
<dbReference type="GeneID" id="83058829"/>
<dbReference type="EC" id="2.4.1.182" evidence="2"/>
<keyword evidence="8" id="KW-0443">Lipid metabolism</keyword>
<evidence type="ECO:0000256" key="7">
    <source>
        <dbReference type="ARBA" id="ARBA00022679"/>
    </source>
</evidence>
<dbReference type="GO" id="GO:0008915">
    <property type="term" value="F:lipid-A-disaccharide synthase activity"/>
    <property type="evidence" value="ECO:0007669"/>
    <property type="project" value="UniProtKB-EC"/>
</dbReference>
<keyword evidence="5" id="KW-0441">Lipid A biosynthesis</keyword>
<organism evidence="10 11">
    <name type="scientific">Cloacibacillus porcorum</name>
    <dbReference type="NCBI Taxonomy" id="1197717"/>
    <lineage>
        <taxon>Bacteria</taxon>
        <taxon>Thermotogati</taxon>
        <taxon>Synergistota</taxon>
        <taxon>Synergistia</taxon>
        <taxon>Synergistales</taxon>
        <taxon>Synergistaceae</taxon>
        <taxon>Cloacibacillus</taxon>
    </lineage>
</organism>
<dbReference type="STRING" id="1197717.BED41_13330"/>
<reference evidence="10" key="1">
    <citation type="submission" date="2016-08" db="EMBL/GenBank/DDBJ databases">
        <title>Complete genome of Cloacibacillus porcorum.</title>
        <authorList>
            <person name="Looft T."/>
            <person name="Bayles D.O."/>
            <person name="Alt D.P."/>
        </authorList>
    </citation>
    <scope>NUCLEOTIDE SEQUENCE [LARGE SCALE GENOMIC DNA]</scope>
    <source>
        <strain evidence="10">CL-84</strain>
    </source>
</reference>
<dbReference type="EMBL" id="CP016757">
    <property type="protein sequence ID" value="ANZ45987.1"/>
    <property type="molecule type" value="Genomic_DNA"/>
</dbReference>
<dbReference type="KEGG" id="cpor:BED41_13330"/>
<evidence type="ECO:0000256" key="5">
    <source>
        <dbReference type="ARBA" id="ARBA00022556"/>
    </source>
</evidence>
<evidence type="ECO:0000256" key="4">
    <source>
        <dbReference type="ARBA" id="ARBA00022516"/>
    </source>
</evidence>
<evidence type="ECO:0000256" key="2">
    <source>
        <dbReference type="ARBA" id="ARBA00012687"/>
    </source>
</evidence>
<dbReference type="InterPro" id="IPR003835">
    <property type="entry name" value="Glyco_trans_19"/>
</dbReference>
<gene>
    <name evidence="10" type="ORF">BED41_13330</name>
</gene>